<accession>A0A7W5CCF5</accession>
<comment type="caution">
    <text evidence="1">The sequence shown here is derived from an EMBL/GenBank/DDBJ whole genome shotgun (WGS) entry which is preliminary data.</text>
</comment>
<evidence type="ECO:0000313" key="2">
    <source>
        <dbReference type="Proteomes" id="UP000518605"/>
    </source>
</evidence>
<dbReference type="AlphaFoldDB" id="A0A7W5CCF5"/>
<reference evidence="1 2" key="1">
    <citation type="submission" date="2020-08" db="EMBL/GenBank/DDBJ databases">
        <title>Genomic Encyclopedia of Type Strains, Phase III (KMG-III): the genomes of soil and plant-associated and newly described type strains.</title>
        <authorList>
            <person name="Whitman W."/>
        </authorList>
    </citation>
    <scope>NUCLEOTIDE SEQUENCE [LARGE SCALE GENOMIC DNA]</scope>
    <source>
        <strain evidence="1 2">CECT 8234</strain>
    </source>
</reference>
<dbReference type="Proteomes" id="UP000518605">
    <property type="component" value="Unassembled WGS sequence"/>
</dbReference>
<sequence length="44" mass="5149">MQPFRYGCMQLFGVQSDKGIRSKDLNAPYIIMPWNSYPKTACYE</sequence>
<protein>
    <submittedName>
        <fullName evidence="1">Uncharacterized protein</fullName>
    </submittedName>
</protein>
<proteinExistence type="predicted"/>
<name>A0A7W5CCF5_9BACL</name>
<evidence type="ECO:0000313" key="1">
    <source>
        <dbReference type="EMBL" id="MBB3154574.1"/>
    </source>
</evidence>
<gene>
    <name evidence="1" type="ORF">FHS16_004656</name>
</gene>
<keyword evidence="2" id="KW-1185">Reference proteome</keyword>
<organism evidence="1 2">
    <name type="scientific">Paenibacillus endophyticus</name>
    <dbReference type="NCBI Taxonomy" id="1294268"/>
    <lineage>
        <taxon>Bacteria</taxon>
        <taxon>Bacillati</taxon>
        <taxon>Bacillota</taxon>
        <taxon>Bacilli</taxon>
        <taxon>Bacillales</taxon>
        <taxon>Paenibacillaceae</taxon>
        <taxon>Paenibacillus</taxon>
    </lineage>
</organism>
<dbReference type="EMBL" id="JACHXW010000017">
    <property type="protein sequence ID" value="MBB3154574.1"/>
    <property type="molecule type" value="Genomic_DNA"/>
</dbReference>